<dbReference type="KEGG" id="mher:K3U94_00125"/>
<organism evidence="1 2">
    <name type="scientific">Mycolicibacter heraklionensis</name>
    <dbReference type="NCBI Taxonomy" id="512402"/>
    <lineage>
        <taxon>Bacteria</taxon>
        <taxon>Bacillati</taxon>
        <taxon>Actinomycetota</taxon>
        <taxon>Actinomycetes</taxon>
        <taxon>Mycobacteriales</taxon>
        <taxon>Mycobacteriaceae</taxon>
        <taxon>Mycolicibacter</taxon>
    </lineage>
</organism>
<evidence type="ECO:0000313" key="1">
    <source>
        <dbReference type="EMBL" id="QZA07822.1"/>
    </source>
</evidence>
<gene>
    <name evidence="1" type="ORF">K3U94_00125</name>
</gene>
<accession>A0A9X7ZGS0</accession>
<sequence>MGQAARNLYAHGSATLPRKFLYEEPSPLNEVTIKLPDPGPMLRTVIEDAVNRLNGLRAGLLSPDCGQHDLAPADAASINAIWAIWVIRPRIPAQIFPLAGGGIQIEWHHGGLDIEIECLADDSLYIYLALNESGFIDEEARGPRIVELLRGVGKELDNATAGYGGEQITFYS</sequence>
<protein>
    <submittedName>
        <fullName evidence="1">Uncharacterized protein</fullName>
    </submittedName>
</protein>
<dbReference type="Proteomes" id="UP000825008">
    <property type="component" value="Chromosome"/>
</dbReference>
<name>A0A9X7ZGS0_9MYCO</name>
<reference evidence="1" key="1">
    <citation type="submission" date="2021-08" db="EMBL/GenBank/DDBJ databases">
        <title>Whole genome sequencing of non-tuberculosis mycobacteria type-strains.</title>
        <authorList>
            <person name="Igarashi Y."/>
            <person name="Osugi A."/>
            <person name="Mitarai S."/>
        </authorList>
    </citation>
    <scope>NUCLEOTIDE SEQUENCE</scope>
    <source>
        <strain evidence="1">JCM 30995</strain>
    </source>
</reference>
<evidence type="ECO:0000313" key="2">
    <source>
        <dbReference type="Proteomes" id="UP000825008"/>
    </source>
</evidence>
<dbReference type="AlphaFoldDB" id="A0A9X7ZGS0"/>
<proteinExistence type="predicted"/>
<dbReference type="RefSeq" id="WP_220695217.1">
    <property type="nucleotide sequence ID" value="NZ_CP080997.1"/>
</dbReference>
<dbReference type="EMBL" id="CP080997">
    <property type="protein sequence ID" value="QZA07822.1"/>
    <property type="molecule type" value="Genomic_DNA"/>
</dbReference>